<gene>
    <name evidence="2" type="ORF">CVT25_011963</name>
</gene>
<evidence type="ECO:0000256" key="1">
    <source>
        <dbReference type="SAM" id="SignalP"/>
    </source>
</evidence>
<dbReference type="Proteomes" id="UP000283269">
    <property type="component" value="Unassembled WGS sequence"/>
</dbReference>
<proteinExistence type="predicted"/>
<feature type="chain" id="PRO_5019397117" description="Secreted protein" evidence="1">
    <location>
        <begin position="25"/>
        <end position="93"/>
    </location>
</feature>
<keyword evidence="3" id="KW-1185">Reference proteome</keyword>
<feature type="signal peptide" evidence="1">
    <location>
        <begin position="1"/>
        <end position="24"/>
    </location>
</feature>
<dbReference type="EMBL" id="NHYD01000309">
    <property type="protein sequence ID" value="PPQ94544.1"/>
    <property type="molecule type" value="Genomic_DNA"/>
</dbReference>
<protein>
    <recommendedName>
        <fullName evidence="4">Secreted protein</fullName>
    </recommendedName>
</protein>
<keyword evidence="1" id="KW-0732">Signal</keyword>
<comment type="caution">
    <text evidence="2">The sequence shown here is derived from an EMBL/GenBank/DDBJ whole genome shotgun (WGS) entry which is preliminary data.</text>
</comment>
<dbReference type="InParanoid" id="A0A409XV29"/>
<reference evidence="2 3" key="1">
    <citation type="journal article" date="2018" name="Evol. Lett.">
        <title>Horizontal gene cluster transfer increased hallucinogenic mushroom diversity.</title>
        <authorList>
            <person name="Reynolds H.T."/>
            <person name="Vijayakumar V."/>
            <person name="Gluck-Thaler E."/>
            <person name="Korotkin H.B."/>
            <person name="Matheny P.B."/>
            <person name="Slot J.C."/>
        </authorList>
    </citation>
    <scope>NUCLEOTIDE SEQUENCE [LARGE SCALE GENOMIC DNA]</scope>
    <source>
        <strain evidence="2 3">2631</strain>
    </source>
</reference>
<evidence type="ECO:0000313" key="3">
    <source>
        <dbReference type="Proteomes" id="UP000283269"/>
    </source>
</evidence>
<evidence type="ECO:0008006" key="4">
    <source>
        <dbReference type="Google" id="ProtNLM"/>
    </source>
</evidence>
<dbReference type="AlphaFoldDB" id="A0A409XV29"/>
<organism evidence="2 3">
    <name type="scientific">Psilocybe cyanescens</name>
    <dbReference type="NCBI Taxonomy" id="93625"/>
    <lineage>
        <taxon>Eukaryota</taxon>
        <taxon>Fungi</taxon>
        <taxon>Dikarya</taxon>
        <taxon>Basidiomycota</taxon>
        <taxon>Agaricomycotina</taxon>
        <taxon>Agaricomycetes</taxon>
        <taxon>Agaricomycetidae</taxon>
        <taxon>Agaricales</taxon>
        <taxon>Agaricineae</taxon>
        <taxon>Strophariaceae</taxon>
        <taxon>Psilocybe</taxon>
    </lineage>
</organism>
<sequence length="93" mass="10138">MANRFSLAQMTILCGFGILDLCTSMRRCPISITMKNTLVGFSPLMANTVSCLCPLSCCSLMLPTFSPYHALLVPMLTLFMQPLALNGRSVTIC</sequence>
<name>A0A409XV29_PSICY</name>
<accession>A0A409XV29</accession>
<feature type="non-terminal residue" evidence="2">
    <location>
        <position position="93"/>
    </location>
</feature>
<evidence type="ECO:0000313" key="2">
    <source>
        <dbReference type="EMBL" id="PPQ94544.1"/>
    </source>
</evidence>